<protein>
    <submittedName>
        <fullName evidence="1">Uncharacterized protein</fullName>
    </submittedName>
</protein>
<keyword evidence="2" id="KW-1185">Reference proteome</keyword>
<dbReference type="VEuPathDB" id="MicrosporidiaDB:THOM_3086"/>
<proteinExistence type="predicted"/>
<organism evidence="1 2">
    <name type="scientific">Trachipleistophora hominis</name>
    <name type="common">Microsporidian parasite</name>
    <dbReference type="NCBI Taxonomy" id="72359"/>
    <lineage>
        <taxon>Eukaryota</taxon>
        <taxon>Fungi</taxon>
        <taxon>Fungi incertae sedis</taxon>
        <taxon>Microsporidia</taxon>
        <taxon>Pleistophoridae</taxon>
        <taxon>Trachipleistophora</taxon>
    </lineage>
</organism>
<dbReference type="EMBL" id="JH994091">
    <property type="protein sequence ID" value="ELQ73993.1"/>
    <property type="molecule type" value="Genomic_DNA"/>
</dbReference>
<gene>
    <name evidence="1" type="ORF">THOM_3086</name>
</gene>
<evidence type="ECO:0000313" key="1">
    <source>
        <dbReference type="EMBL" id="ELQ73993.1"/>
    </source>
</evidence>
<dbReference type="HOGENOM" id="CLU_2980758_0_0_1"/>
<evidence type="ECO:0000313" key="2">
    <source>
        <dbReference type="Proteomes" id="UP000011185"/>
    </source>
</evidence>
<dbReference type="Proteomes" id="UP000011185">
    <property type="component" value="Unassembled WGS sequence"/>
</dbReference>
<sequence length="58" mass="6756">MTCSDWTQTNIIGKRFITDYWIELLRTVLQVNFLVGEVRMDGTFALQRECFCPLSAHS</sequence>
<name>L7JR93_TRAHO</name>
<dbReference type="AlphaFoldDB" id="L7JR93"/>
<reference evidence="1 2" key="1">
    <citation type="journal article" date="2012" name="PLoS Pathog.">
        <title>The genome of the obligate intracellular parasite Trachipleistophora hominis: new insights into microsporidian genome dynamics and reductive evolution.</title>
        <authorList>
            <person name="Heinz E."/>
            <person name="Williams T.A."/>
            <person name="Nakjang S."/>
            <person name="Noel C.J."/>
            <person name="Swan D.C."/>
            <person name="Goldberg A.V."/>
            <person name="Harris S.R."/>
            <person name="Weinmaier T."/>
            <person name="Markert S."/>
            <person name="Becher D."/>
            <person name="Bernhardt J."/>
            <person name="Dagan T."/>
            <person name="Hacker C."/>
            <person name="Lucocq J.M."/>
            <person name="Schweder T."/>
            <person name="Rattei T."/>
            <person name="Hall N."/>
            <person name="Hirt R.P."/>
            <person name="Embley T.M."/>
        </authorList>
    </citation>
    <scope>NUCLEOTIDE SEQUENCE [LARGE SCALE GENOMIC DNA]</scope>
</reference>
<accession>L7JR93</accession>
<dbReference type="InParanoid" id="L7JR93"/>